<name>A0A5B7HLH6_PORTR</name>
<protein>
    <submittedName>
        <fullName evidence="2">Uncharacterized protein</fullName>
    </submittedName>
</protein>
<evidence type="ECO:0000313" key="3">
    <source>
        <dbReference type="Proteomes" id="UP000324222"/>
    </source>
</evidence>
<reference evidence="2 3" key="1">
    <citation type="submission" date="2019-05" db="EMBL/GenBank/DDBJ databases">
        <title>Another draft genome of Portunus trituberculatus and its Hox gene families provides insights of decapod evolution.</title>
        <authorList>
            <person name="Jeong J.-H."/>
            <person name="Song I."/>
            <person name="Kim S."/>
            <person name="Choi T."/>
            <person name="Kim D."/>
            <person name="Ryu S."/>
            <person name="Kim W."/>
        </authorList>
    </citation>
    <scope>NUCLEOTIDE SEQUENCE [LARGE SCALE GENOMIC DNA]</scope>
    <source>
        <tissue evidence="2">Muscle</tissue>
    </source>
</reference>
<sequence>MLLRFGFCNSVLYIWAWSKLAVAPLCLHLQAAFYNLYFHFASFIMPKVPKETGKRKKVVLNI</sequence>
<comment type="caution">
    <text evidence="2">The sequence shown here is derived from an EMBL/GenBank/DDBJ whole genome shotgun (WGS) entry which is preliminary data.</text>
</comment>
<dbReference type="EMBL" id="VSRR010031435">
    <property type="protein sequence ID" value="MPC70609.1"/>
    <property type="molecule type" value="Genomic_DNA"/>
</dbReference>
<keyword evidence="1" id="KW-1133">Transmembrane helix</keyword>
<evidence type="ECO:0000313" key="2">
    <source>
        <dbReference type="EMBL" id="MPC70609.1"/>
    </source>
</evidence>
<proteinExistence type="predicted"/>
<keyword evidence="3" id="KW-1185">Reference proteome</keyword>
<accession>A0A5B7HLH6</accession>
<organism evidence="2 3">
    <name type="scientific">Portunus trituberculatus</name>
    <name type="common">Swimming crab</name>
    <name type="synonym">Neptunus trituberculatus</name>
    <dbReference type="NCBI Taxonomy" id="210409"/>
    <lineage>
        <taxon>Eukaryota</taxon>
        <taxon>Metazoa</taxon>
        <taxon>Ecdysozoa</taxon>
        <taxon>Arthropoda</taxon>
        <taxon>Crustacea</taxon>
        <taxon>Multicrustacea</taxon>
        <taxon>Malacostraca</taxon>
        <taxon>Eumalacostraca</taxon>
        <taxon>Eucarida</taxon>
        <taxon>Decapoda</taxon>
        <taxon>Pleocyemata</taxon>
        <taxon>Brachyura</taxon>
        <taxon>Eubrachyura</taxon>
        <taxon>Portunoidea</taxon>
        <taxon>Portunidae</taxon>
        <taxon>Portuninae</taxon>
        <taxon>Portunus</taxon>
    </lineage>
</organism>
<gene>
    <name evidence="2" type="ORF">E2C01_064863</name>
</gene>
<evidence type="ECO:0000256" key="1">
    <source>
        <dbReference type="SAM" id="Phobius"/>
    </source>
</evidence>
<dbReference type="Proteomes" id="UP000324222">
    <property type="component" value="Unassembled WGS sequence"/>
</dbReference>
<keyword evidence="1" id="KW-0812">Transmembrane</keyword>
<feature type="transmembrane region" description="Helical" evidence="1">
    <location>
        <begin position="12"/>
        <end position="37"/>
    </location>
</feature>
<dbReference type="AlphaFoldDB" id="A0A5B7HLH6"/>
<keyword evidence="1" id="KW-0472">Membrane</keyword>